<protein>
    <submittedName>
        <fullName evidence="1">Uncharacterized protein</fullName>
    </submittedName>
</protein>
<accession>A0ACD3ALN0</accession>
<keyword evidence="2" id="KW-1185">Reference proteome</keyword>
<proteinExistence type="predicted"/>
<dbReference type="EMBL" id="ML208397">
    <property type="protein sequence ID" value="TFK66670.1"/>
    <property type="molecule type" value="Genomic_DNA"/>
</dbReference>
<name>A0ACD3ALN0_9AGAR</name>
<dbReference type="Proteomes" id="UP000308600">
    <property type="component" value="Unassembled WGS sequence"/>
</dbReference>
<sequence>MHPARPPHSPTGTRSRHRTSPPRLDPPQPSSSQTSLPSIRQLQLYSAAPTGMSQHLPTGGDGSGYYTSSPTHYPSHLTQHDTVIPHLPGSQRLDPYAGGGSTHARDSEADEVEQQGPPKKKRRRQALSCTECKRRKIKCDRAQPCAPCTRRGEQSKCQWHIVEPIEKYVMRSEYDELKARFDNLETLVKSLLPPTAPPAQPTMSMPYYQMGMQPGMSGAAVEAVSPYHTGTPGPIVYQSMMGPPQAYGLDAPGTPQRFPKHEESNTTSRHHPGSAAVVAAGLGGTPPATTSTTSPVMTPGAQSPSMSRMRPLDNKSPTSAVKNSALSLQAITSPYNPDSSQQKNFNAQTLTLGERLRLVHPKPSSSSSSNINNNSSYIIHEDPVVDLSCAKVIHIIRTILIILITILLILPLPRRLRQVLLQPLQVWEWQPPTQQICTWTVHLQVPRLRHFN</sequence>
<evidence type="ECO:0000313" key="1">
    <source>
        <dbReference type="EMBL" id="TFK66670.1"/>
    </source>
</evidence>
<organism evidence="1 2">
    <name type="scientific">Pluteus cervinus</name>
    <dbReference type="NCBI Taxonomy" id="181527"/>
    <lineage>
        <taxon>Eukaryota</taxon>
        <taxon>Fungi</taxon>
        <taxon>Dikarya</taxon>
        <taxon>Basidiomycota</taxon>
        <taxon>Agaricomycotina</taxon>
        <taxon>Agaricomycetes</taxon>
        <taxon>Agaricomycetidae</taxon>
        <taxon>Agaricales</taxon>
        <taxon>Pluteineae</taxon>
        <taxon>Pluteaceae</taxon>
        <taxon>Pluteus</taxon>
    </lineage>
</organism>
<reference evidence="1 2" key="1">
    <citation type="journal article" date="2019" name="Nat. Ecol. Evol.">
        <title>Megaphylogeny resolves global patterns of mushroom evolution.</title>
        <authorList>
            <person name="Varga T."/>
            <person name="Krizsan K."/>
            <person name="Foldi C."/>
            <person name="Dima B."/>
            <person name="Sanchez-Garcia M."/>
            <person name="Sanchez-Ramirez S."/>
            <person name="Szollosi G.J."/>
            <person name="Szarkandi J.G."/>
            <person name="Papp V."/>
            <person name="Albert L."/>
            <person name="Andreopoulos W."/>
            <person name="Angelini C."/>
            <person name="Antonin V."/>
            <person name="Barry K.W."/>
            <person name="Bougher N.L."/>
            <person name="Buchanan P."/>
            <person name="Buyck B."/>
            <person name="Bense V."/>
            <person name="Catcheside P."/>
            <person name="Chovatia M."/>
            <person name="Cooper J."/>
            <person name="Damon W."/>
            <person name="Desjardin D."/>
            <person name="Finy P."/>
            <person name="Geml J."/>
            <person name="Haridas S."/>
            <person name="Hughes K."/>
            <person name="Justo A."/>
            <person name="Karasinski D."/>
            <person name="Kautmanova I."/>
            <person name="Kiss B."/>
            <person name="Kocsube S."/>
            <person name="Kotiranta H."/>
            <person name="LaButti K.M."/>
            <person name="Lechner B.E."/>
            <person name="Liimatainen K."/>
            <person name="Lipzen A."/>
            <person name="Lukacs Z."/>
            <person name="Mihaltcheva S."/>
            <person name="Morgado L.N."/>
            <person name="Niskanen T."/>
            <person name="Noordeloos M.E."/>
            <person name="Ohm R.A."/>
            <person name="Ortiz-Santana B."/>
            <person name="Ovrebo C."/>
            <person name="Racz N."/>
            <person name="Riley R."/>
            <person name="Savchenko A."/>
            <person name="Shiryaev A."/>
            <person name="Soop K."/>
            <person name="Spirin V."/>
            <person name="Szebenyi C."/>
            <person name="Tomsovsky M."/>
            <person name="Tulloss R.E."/>
            <person name="Uehling J."/>
            <person name="Grigoriev I.V."/>
            <person name="Vagvolgyi C."/>
            <person name="Papp T."/>
            <person name="Martin F.M."/>
            <person name="Miettinen O."/>
            <person name="Hibbett D.S."/>
            <person name="Nagy L.G."/>
        </authorList>
    </citation>
    <scope>NUCLEOTIDE SEQUENCE [LARGE SCALE GENOMIC DNA]</scope>
    <source>
        <strain evidence="1 2">NL-1719</strain>
    </source>
</reference>
<evidence type="ECO:0000313" key="2">
    <source>
        <dbReference type="Proteomes" id="UP000308600"/>
    </source>
</evidence>
<gene>
    <name evidence="1" type="ORF">BDN72DRAFT_132692</name>
</gene>